<gene>
    <name evidence="3" type="ORF">MNBD_PLANCTO02-2658</name>
</gene>
<keyword evidence="2" id="KW-0812">Transmembrane</keyword>
<protein>
    <recommendedName>
        <fullName evidence="4">ATP synthase protein I</fullName>
    </recommendedName>
</protein>
<organism evidence="3">
    <name type="scientific">hydrothermal vent metagenome</name>
    <dbReference type="NCBI Taxonomy" id="652676"/>
    <lineage>
        <taxon>unclassified sequences</taxon>
        <taxon>metagenomes</taxon>
        <taxon>ecological metagenomes</taxon>
    </lineage>
</organism>
<evidence type="ECO:0000256" key="2">
    <source>
        <dbReference type="SAM" id="Phobius"/>
    </source>
</evidence>
<sequence length="98" mass="11183">MNEPEEDQLPPMAIAMQWTSRITTVSMEMVLPGIGGQWLDERWGTEFIGPLGFVFGVTLGMWHLIQMTKVPPPETEKTQQKKETNNDNNHKENQTPTD</sequence>
<proteinExistence type="predicted"/>
<dbReference type="EMBL" id="UOGL01000007">
    <property type="protein sequence ID" value="VAX35727.1"/>
    <property type="molecule type" value="Genomic_DNA"/>
</dbReference>
<evidence type="ECO:0000313" key="3">
    <source>
        <dbReference type="EMBL" id="VAX35727.1"/>
    </source>
</evidence>
<feature type="region of interest" description="Disordered" evidence="1">
    <location>
        <begin position="70"/>
        <end position="98"/>
    </location>
</feature>
<name>A0A3B1E1U2_9ZZZZ</name>
<feature type="transmembrane region" description="Helical" evidence="2">
    <location>
        <begin position="47"/>
        <end position="65"/>
    </location>
</feature>
<evidence type="ECO:0000256" key="1">
    <source>
        <dbReference type="SAM" id="MobiDB-lite"/>
    </source>
</evidence>
<keyword evidence="2" id="KW-0472">Membrane</keyword>
<feature type="compositionally biased region" description="Basic and acidic residues" evidence="1">
    <location>
        <begin position="74"/>
        <end position="98"/>
    </location>
</feature>
<evidence type="ECO:0008006" key="4">
    <source>
        <dbReference type="Google" id="ProtNLM"/>
    </source>
</evidence>
<accession>A0A3B1E1U2</accession>
<keyword evidence="2" id="KW-1133">Transmembrane helix</keyword>
<dbReference type="AlphaFoldDB" id="A0A3B1E1U2"/>
<reference evidence="3" key="1">
    <citation type="submission" date="2018-06" db="EMBL/GenBank/DDBJ databases">
        <authorList>
            <person name="Zhirakovskaya E."/>
        </authorList>
    </citation>
    <scope>NUCLEOTIDE SEQUENCE</scope>
</reference>